<dbReference type="PANTHER" id="PTHR30011:SF16">
    <property type="entry name" value="C2H2 FINGER DOMAIN TRANSCRIPTION FACTOR (EUROFUNG)-RELATED"/>
    <property type="match status" value="1"/>
</dbReference>
<reference evidence="6 7" key="1">
    <citation type="submission" date="2018-10" db="EMBL/GenBank/DDBJ databases">
        <authorList>
            <person name="Li J."/>
        </authorList>
    </citation>
    <scope>NUCLEOTIDE SEQUENCE [LARGE SCALE GENOMIC DNA]</scope>
    <source>
        <strain evidence="6 7">JCM 11654</strain>
    </source>
</reference>
<keyword evidence="4" id="KW-0503">Monooxygenase</keyword>
<dbReference type="EMBL" id="RCUY01000009">
    <property type="protein sequence ID" value="RLP82204.1"/>
    <property type="molecule type" value="Genomic_DNA"/>
</dbReference>
<dbReference type="OrthoDB" id="3265338at2"/>
<keyword evidence="7" id="KW-1185">Reference proteome</keyword>
<evidence type="ECO:0000256" key="1">
    <source>
        <dbReference type="ARBA" id="ARBA00022630"/>
    </source>
</evidence>
<evidence type="ECO:0000256" key="4">
    <source>
        <dbReference type="ARBA" id="ARBA00023033"/>
    </source>
</evidence>
<dbReference type="Pfam" id="PF00296">
    <property type="entry name" value="Bac_luciferase"/>
    <property type="match status" value="1"/>
</dbReference>
<proteinExistence type="predicted"/>
<comment type="caution">
    <text evidence="6">The sequence shown here is derived from an EMBL/GenBank/DDBJ whole genome shotgun (WGS) entry which is preliminary data.</text>
</comment>
<organism evidence="6 7">
    <name type="scientific">Mycetocola lacteus</name>
    <dbReference type="NCBI Taxonomy" id="76637"/>
    <lineage>
        <taxon>Bacteria</taxon>
        <taxon>Bacillati</taxon>
        <taxon>Actinomycetota</taxon>
        <taxon>Actinomycetes</taxon>
        <taxon>Micrococcales</taxon>
        <taxon>Microbacteriaceae</taxon>
        <taxon>Mycetocola</taxon>
    </lineage>
</organism>
<dbReference type="AlphaFoldDB" id="A0A3L7AQ06"/>
<dbReference type="SUPFAM" id="SSF51679">
    <property type="entry name" value="Bacterial luciferase-like"/>
    <property type="match status" value="1"/>
</dbReference>
<evidence type="ECO:0000313" key="6">
    <source>
        <dbReference type="EMBL" id="RLP82204.1"/>
    </source>
</evidence>
<feature type="domain" description="Luciferase-like" evidence="5">
    <location>
        <begin position="25"/>
        <end position="210"/>
    </location>
</feature>
<dbReference type="PANTHER" id="PTHR30011">
    <property type="entry name" value="ALKANESULFONATE MONOOXYGENASE-RELATED"/>
    <property type="match status" value="1"/>
</dbReference>
<dbReference type="InterPro" id="IPR011251">
    <property type="entry name" value="Luciferase-like_dom"/>
</dbReference>
<evidence type="ECO:0000259" key="5">
    <source>
        <dbReference type="Pfam" id="PF00296"/>
    </source>
</evidence>
<dbReference type="RefSeq" id="WP_121688745.1">
    <property type="nucleotide sequence ID" value="NZ_RCUY01000009.1"/>
</dbReference>
<keyword evidence="1" id="KW-0285">Flavoprotein</keyword>
<keyword evidence="2" id="KW-0288">FMN</keyword>
<keyword evidence="3" id="KW-0560">Oxidoreductase</keyword>
<evidence type="ECO:0000256" key="2">
    <source>
        <dbReference type="ARBA" id="ARBA00022643"/>
    </source>
</evidence>
<sequence>MTEAFVVGVQLRDDPIGVAADGSGSADLAELIRAAESAGVDYIGLDDALLGPGDGVPRATAGETLAYLARRTSRIALVPGVAAHYVEPFHAAKQVATLDFVSEGRAGVLVQAERIAAADLLVPAASDLDEPGLRAQAAEFTHVLRQLWDSWEDDATVRDVATGQYVDSSRVHSIAHEGRYFRVRGPLITPRPPQGQPPVFARAESKAAARELWSGPSETTAPDVILVDELDTEAILAEYPTGAATRLIVVLAGEDAPGLAARIDAWRATPGIAGVEIRTDTAGLRALLAGGLKPVWAGDVERTTLAGRLGLPRRPSRFASAQ</sequence>
<accession>A0A3L7AQ06</accession>
<dbReference type="GO" id="GO:0016705">
    <property type="term" value="F:oxidoreductase activity, acting on paired donors, with incorporation or reduction of molecular oxygen"/>
    <property type="evidence" value="ECO:0007669"/>
    <property type="project" value="InterPro"/>
</dbReference>
<dbReference type="InterPro" id="IPR051260">
    <property type="entry name" value="Diverse_substr_monoxygenases"/>
</dbReference>
<gene>
    <name evidence="6" type="ORF">D9V34_10375</name>
</gene>
<dbReference type="GO" id="GO:0004497">
    <property type="term" value="F:monooxygenase activity"/>
    <property type="evidence" value="ECO:0007669"/>
    <property type="project" value="UniProtKB-KW"/>
</dbReference>
<evidence type="ECO:0000256" key="3">
    <source>
        <dbReference type="ARBA" id="ARBA00023002"/>
    </source>
</evidence>
<name>A0A3L7AQ06_9MICO</name>
<protein>
    <submittedName>
        <fullName evidence="6">LLM class flavin-dependent oxidoreductase</fullName>
    </submittedName>
</protein>
<dbReference type="Gene3D" id="3.20.20.30">
    <property type="entry name" value="Luciferase-like domain"/>
    <property type="match status" value="1"/>
</dbReference>
<dbReference type="Proteomes" id="UP000269438">
    <property type="component" value="Unassembled WGS sequence"/>
</dbReference>
<evidence type="ECO:0000313" key="7">
    <source>
        <dbReference type="Proteomes" id="UP000269438"/>
    </source>
</evidence>
<dbReference type="InterPro" id="IPR036661">
    <property type="entry name" value="Luciferase-like_sf"/>
</dbReference>